<reference evidence="1" key="1">
    <citation type="submission" date="2014-09" db="EMBL/GenBank/DDBJ databases">
        <authorList>
            <person name="Magalhaes I.L.F."/>
            <person name="Oliveira U."/>
            <person name="Santos F.R."/>
            <person name="Vidigal T.H.D.A."/>
            <person name="Brescovit A.D."/>
            <person name="Santos A.J."/>
        </authorList>
    </citation>
    <scope>NUCLEOTIDE SEQUENCE</scope>
    <source>
        <tissue evidence="1">Shoot tissue taken approximately 20 cm above the soil surface</tissue>
    </source>
</reference>
<dbReference type="EMBL" id="GBRH01261056">
    <property type="protein sequence ID" value="JAD36839.1"/>
    <property type="molecule type" value="Transcribed_RNA"/>
</dbReference>
<reference evidence="1" key="2">
    <citation type="journal article" date="2015" name="Data Brief">
        <title>Shoot transcriptome of the giant reed, Arundo donax.</title>
        <authorList>
            <person name="Barrero R.A."/>
            <person name="Guerrero F.D."/>
            <person name="Moolhuijzen P."/>
            <person name="Goolsby J.A."/>
            <person name="Tidwell J."/>
            <person name="Bellgard S.E."/>
            <person name="Bellgard M.I."/>
        </authorList>
    </citation>
    <scope>NUCLEOTIDE SEQUENCE</scope>
    <source>
        <tissue evidence="1">Shoot tissue taken approximately 20 cm above the soil surface</tissue>
    </source>
</reference>
<evidence type="ECO:0000313" key="1">
    <source>
        <dbReference type="EMBL" id="JAD36839.1"/>
    </source>
</evidence>
<sequence length="71" mass="8420">MWLDRSIPETWQEHTVAIHTLILYIFLRTYDNCKQTMTTDYIAAMSPAIVYIIWQNQNPCLNHVTFSNIET</sequence>
<organism evidence="1">
    <name type="scientific">Arundo donax</name>
    <name type="common">Giant reed</name>
    <name type="synonym">Donax arundinaceus</name>
    <dbReference type="NCBI Taxonomy" id="35708"/>
    <lineage>
        <taxon>Eukaryota</taxon>
        <taxon>Viridiplantae</taxon>
        <taxon>Streptophyta</taxon>
        <taxon>Embryophyta</taxon>
        <taxon>Tracheophyta</taxon>
        <taxon>Spermatophyta</taxon>
        <taxon>Magnoliopsida</taxon>
        <taxon>Liliopsida</taxon>
        <taxon>Poales</taxon>
        <taxon>Poaceae</taxon>
        <taxon>PACMAD clade</taxon>
        <taxon>Arundinoideae</taxon>
        <taxon>Arundineae</taxon>
        <taxon>Arundo</taxon>
    </lineage>
</organism>
<accession>A0A0A8ZBN7</accession>
<protein>
    <submittedName>
        <fullName evidence="1">Uncharacterized protein</fullName>
    </submittedName>
</protein>
<name>A0A0A8ZBN7_ARUDO</name>
<dbReference type="AlphaFoldDB" id="A0A0A8ZBN7"/>
<proteinExistence type="predicted"/>